<comment type="caution">
    <text evidence="6">The sequence shown here is derived from an EMBL/GenBank/DDBJ whole genome shotgun (WGS) entry which is preliminary data.</text>
</comment>
<dbReference type="InterPro" id="IPR036390">
    <property type="entry name" value="WH_DNA-bd_sf"/>
</dbReference>
<evidence type="ECO:0000259" key="5">
    <source>
        <dbReference type="PROSITE" id="PS50931"/>
    </source>
</evidence>
<reference evidence="6 7" key="1">
    <citation type="journal article" date="2013" name="Stand. Genomic Sci.">
        <title>Genome sequence of the reddish-pigmented Rubellimicrobium thermophilum type strain (DSM 16684(T)), a member of the Roseobacter clade.</title>
        <authorList>
            <person name="Fiebig A."/>
            <person name="Riedel T."/>
            <person name="Gronow S."/>
            <person name="Petersen J."/>
            <person name="Klenk H.P."/>
            <person name="Goker M."/>
        </authorList>
    </citation>
    <scope>NUCLEOTIDE SEQUENCE [LARGE SCALE GENOMIC DNA]</scope>
    <source>
        <strain evidence="6 7">DSM 16684</strain>
    </source>
</reference>
<dbReference type="InterPro" id="IPR000847">
    <property type="entry name" value="LysR_HTH_N"/>
</dbReference>
<organism evidence="6 7">
    <name type="scientific">Rubellimicrobium thermophilum DSM 16684</name>
    <dbReference type="NCBI Taxonomy" id="1123069"/>
    <lineage>
        <taxon>Bacteria</taxon>
        <taxon>Pseudomonadati</taxon>
        <taxon>Pseudomonadota</taxon>
        <taxon>Alphaproteobacteria</taxon>
        <taxon>Rhodobacterales</taxon>
        <taxon>Roseobacteraceae</taxon>
        <taxon>Rubellimicrobium</taxon>
    </lineage>
</organism>
<dbReference type="AlphaFoldDB" id="S9R199"/>
<evidence type="ECO:0000256" key="4">
    <source>
        <dbReference type="ARBA" id="ARBA00023163"/>
    </source>
</evidence>
<sequence length="383" mass="41213">MKTNLRHLRVYLAAHDGGSVTRAAEAMRLSQPAVSQALGKLERLAGQPLFLRRGGLFPTAAGEALALRLRRAFGLLDPALSDIAPRLVLTATSAQLQALVATCEAENFTLAARRMGMTQPSVHRAVSQLEQEAGQKLFARTAFGLMPTRVAERLAMAARLAFAELDQAEADLAELAGREVGAIVIGAMPLSRSFLLPRVLARFRRVRPTLPVRVLDGPYADLVSGLRRGEIDILIGALRDTPPAEDVIQKPLFQDDLMIVARPGHPVLENPASLARYPFVVGLAGTPGRQAFDRLMAGFGTPPSLIETGSMILMREILAITNHLGCISRLQIAAEIRLGAVVPVPVPMQGTSRIIGLTMRSDWLPTRAQSAFLDAIEAELPGS</sequence>
<evidence type="ECO:0000313" key="6">
    <source>
        <dbReference type="EMBL" id="EPX87451.1"/>
    </source>
</evidence>
<comment type="similarity">
    <text evidence="1">Belongs to the LysR transcriptional regulatory family.</text>
</comment>
<keyword evidence="2" id="KW-0805">Transcription regulation</keyword>
<protein>
    <submittedName>
        <fullName evidence="6">Transcriptional regulator</fullName>
    </submittedName>
</protein>
<feature type="domain" description="HTH lysR-type" evidence="5">
    <location>
        <begin position="92"/>
        <end position="148"/>
    </location>
</feature>
<dbReference type="PROSITE" id="PS50931">
    <property type="entry name" value="HTH_LYSR"/>
    <property type="match status" value="2"/>
</dbReference>
<evidence type="ECO:0000313" key="7">
    <source>
        <dbReference type="Proteomes" id="UP000015346"/>
    </source>
</evidence>
<dbReference type="GO" id="GO:0000976">
    <property type="term" value="F:transcription cis-regulatory region binding"/>
    <property type="evidence" value="ECO:0007669"/>
    <property type="project" value="TreeGrafter"/>
</dbReference>
<dbReference type="EMBL" id="AOLV01000007">
    <property type="protein sequence ID" value="EPX87451.1"/>
    <property type="molecule type" value="Genomic_DNA"/>
</dbReference>
<evidence type="ECO:0000256" key="3">
    <source>
        <dbReference type="ARBA" id="ARBA00023125"/>
    </source>
</evidence>
<dbReference type="Pfam" id="PF03466">
    <property type="entry name" value="LysR_substrate"/>
    <property type="match status" value="1"/>
</dbReference>
<dbReference type="RefSeq" id="WP_021096630.1">
    <property type="nucleotide sequence ID" value="NZ_KE557320.1"/>
</dbReference>
<dbReference type="InterPro" id="IPR005119">
    <property type="entry name" value="LysR_subst-bd"/>
</dbReference>
<dbReference type="PATRIC" id="fig|1123069.3.peg.486"/>
<evidence type="ECO:0000256" key="2">
    <source>
        <dbReference type="ARBA" id="ARBA00023015"/>
    </source>
</evidence>
<dbReference type="SUPFAM" id="SSF53850">
    <property type="entry name" value="Periplasmic binding protein-like II"/>
    <property type="match status" value="1"/>
</dbReference>
<keyword evidence="7" id="KW-1185">Reference proteome</keyword>
<dbReference type="HOGENOM" id="CLU_039613_6_0_5"/>
<dbReference type="Pfam" id="PF00126">
    <property type="entry name" value="HTH_1"/>
    <property type="match status" value="2"/>
</dbReference>
<dbReference type="Gene3D" id="3.40.190.10">
    <property type="entry name" value="Periplasmic binding protein-like II"/>
    <property type="match status" value="2"/>
</dbReference>
<dbReference type="SUPFAM" id="SSF46785">
    <property type="entry name" value="Winged helix' DNA-binding domain"/>
    <property type="match status" value="2"/>
</dbReference>
<feature type="domain" description="HTH lysR-type" evidence="5">
    <location>
        <begin position="3"/>
        <end position="59"/>
    </location>
</feature>
<proteinExistence type="inferred from homology"/>
<dbReference type="Proteomes" id="UP000015346">
    <property type="component" value="Unassembled WGS sequence"/>
</dbReference>
<dbReference type="GO" id="GO:0003700">
    <property type="term" value="F:DNA-binding transcription factor activity"/>
    <property type="evidence" value="ECO:0007669"/>
    <property type="project" value="InterPro"/>
</dbReference>
<keyword evidence="4" id="KW-0804">Transcription</keyword>
<dbReference type="PRINTS" id="PR00039">
    <property type="entry name" value="HTHLYSR"/>
</dbReference>
<accession>S9R199</accession>
<dbReference type="OrthoDB" id="9803030at2"/>
<evidence type="ECO:0000256" key="1">
    <source>
        <dbReference type="ARBA" id="ARBA00009437"/>
    </source>
</evidence>
<keyword evidence="3" id="KW-0238">DNA-binding</keyword>
<dbReference type="InterPro" id="IPR036388">
    <property type="entry name" value="WH-like_DNA-bd_sf"/>
</dbReference>
<dbReference type="Gene3D" id="1.10.10.10">
    <property type="entry name" value="Winged helix-like DNA-binding domain superfamily/Winged helix DNA-binding domain"/>
    <property type="match status" value="2"/>
</dbReference>
<name>S9R199_9RHOB</name>
<gene>
    <name evidence="6" type="ORF">ruthe_00521</name>
</gene>
<dbReference type="PANTHER" id="PTHR30126">
    <property type="entry name" value="HTH-TYPE TRANSCRIPTIONAL REGULATOR"/>
    <property type="match status" value="1"/>
</dbReference>
<dbReference type="STRING" id="1123069.ruthe_00521"/>
<dbReference type="PANTHER" id="PTHR30126:SF98">
    <property type="entry name" value="HTH-TYPE TRANSCRIPTIONAL ACTIVATOR BAUR"/>
    <property type="match status" value="1"/>
</dbReference>